<dbReference type="RefSeq" id="WP_066402105.1">
    <property type="nucleotide sequence ID" value="NZ_CP011390.1"/>
</dbReference>
<name>A0A172TSK0_9BACT</name>
<accession>A0A172TSK0</accession>
<dbReference type="KEGG" id="fla:SY85_05045"/>
<dbReference type="Pfam" id="PF09346">
    <property type="entry name" value="SMI1_KNR4"/>
    <property type="match status" value="1"/>
</dbReference>
<feature type="domain" description="Knr4/Smi1-like" evidence="1">
    <location>
        <begin position="26"/>
        <end position="134"/>
    </location>
</feature>
<sequence>MQKDLKERVDHLLSGLEKDEPMQELEFEGIIKSFEFRFPDSYIEVMKGFNGGEGEVGEDSWLCFFPITELRQVNIDYELLMSDIPDYFLFGKDAADTGYAFHKINSTFHSFGLMSNFDTDPIAFLGNDFVAFLESLYNYRYEE</sequence>
<dbReference type="OrthoDB" id="9795554at2"/>
<reference evidence="2 3" key="2">
    <citation type="journal article" date="2016" name="Int. J. Syst. Evol. Microbiol.">
        <title>Flavisolibacter tropicus sp. nov., isolated from tropical soil.</title>
        <authorList>
            <person name="Lee J.J."/>
            <person name="Kang M.S."/>
            <person name="Kim G.S."/>
            <person name="Lee C.S."/>
            <person name="Lim S."/>
            <person name="Lee J."/>
            <person name="Roh S.H."/>
            <person name="Kang H."/>
            <person name="Ha J.M."/>
            <person name="Bae S."/>
            <person name="Jung H.Y."/>
            <person name="Kim M.K."/>
        </authorList>
    </citation>
    <scope>NUCLEOTIDE SEQUENCE [LARGE SCALE GENOMIC DNA]</scope>
    <source>
        <strain evidence="2 3">LCS9</strain>
    </source>
</reference>
<evidence type="ECO:0000259" key="1">
    <source>
        <dbReference type="Pfam" id="PF09346"/>
    </source>
</evidence>
<dbReference type="STRING" id="1492898.SY85_05045"/>
<proteinExistence type="predicted"/>
<keyword evidence="3" id="KW-1185">Reference proteome</keyword>
<protein>
    <recommendedName>
        <fullName evidence="1">Knr4/Smi1-like domain-containing protein</fullName>
    </recommendedName>
</protein>
<gene>
    <name evidence="2" type="ORF">SY85_05045</name>
</gene>
<dbReference type="EMBL" id="CP011390">
    <property type="protein sequence ID" value="ANE49958.1"/>
    <property type="molecule type" value="Genomic_DNA"/>
</dbReference>
<organism evidence="2 3">
    <name type="scientific">Flavisolibacter tropicus</name>
    <dbReference type="NCBI Taxonomy" id="1492898"/>
    <lineage>
        <taxon>Bacteria</taxon>
        <taxon>Pseudomonadati</taxon>
        <taxon>Bacteroidota</taxon>
        <taxon>Chitinophagia</taxon>
        <taxon>Chitinophagales</taxon>
        <taxon>Chitinophagaceae</taxon>
        <taxon>Flavisolibacter</taxon>
    </lineage>
</organism>
<dbReference type="InterPro" id="IPR037883">
    <property type="entry name" value="Knr4/Smi1-like_sf"/>
</dbReference>
<evidence type="ECO:0000313" key="3">
    <source>
        <dbReference type="Proteomes" id="UP000077177"/>
    </source>
</evidence>
<reference evidence="3" key="1">
    <citation type="submission" date="2015-01" db="EMBL/GenBank/DDBJ databases">
        <title>Flavisolibacter sp./LCS9/ whole genome sequencing.</title>
        <authorList>
            <person name="Kim M.K."/>
            <person name="Srinivasan S."/>
            <person name="Lee J.-J."/>
        </authorList>
    </citation>
    <scope>NUCLEOTIDE SEQUENCE [LARGE SCALE GENOMIC DNA]</scope>
    <source>
        <strain evidence="3">LCS9</strain>
    </source>
</reference>
<dbReference type="SUPFAM" id="SSF160631">
    <property type="entry name" value="SMI1/KNR4-like"/>
    <property type="match status" value="1"/>
</dbReference>
<dbReference type="AlphaFoldDB" id="A0A172TSK0"/>
<evidence type="ECO:0000313" key="2">
    <source>
        <dbReference type="EMBL" id="ANE49958.1"/>
    </source>
</evidence>
<dbReference type="Proteomes" id="UP000077177">
    <property type="component" value="Chromosome"/>
</dbReference>
<dbReference type="Gene3D" id="3.40.1580.10">
    <property type="entry name" value="SMI1/KNR4-like"/>
    <property type="match status" value="1"/>
</dbReference>
<dbReference type="InterPro" id="IPR018958">
    <property type="entry name" value="Knr4/Smi1-like_dom"/>
</dbReference>